<name>A0AAD1D539_SPHMI</name>
<keyword evidence="9" id="KW-1185">Reference proteome</keyword>
<dbReference type="PANTHER" id="PTHR43776">
    <property type="entry name" value="TRANSPORT ATP-BINDING PROTEIN"/>
    <property type="match status" value="1"/>
</dbReference>
<feature type="domain" description="ABC transporter" evidence="5">
    <location>
        <begin position="279"/>
        <end position="521"/>
    </location>
</feature>
<evidence type="ECO:0000313" key="9">
    <source>
        <dbReference type="Proteomes" id="UP000276029"/>
    </source>
</evidence>
<organism evidence="6 8">
    <name type="scientific">Sphingosinicella microcystinivorans</name>
    <dbReference type="NCBI Taxonomy" id="335406"/>
    <lineage>
        <taxon>Bacteria</taxon>
        <taxon>Pseudomonadati</taxon>
        <taxon>Pseudomonadota</taxon>
        <taxon>Alphaproteobacteria</taxon>
        <taxon>Sphingomonadales</taxon>
        <taxon>Sphingosinicellaceae</taxon>
        <taxon>Sphingosinicella</taxon>
    </lineage>
</organism>
<evidence type="ECO:0000256" key="3">
    <source>
        <dbReference type="ARBA" id="ARBA00022741"/>
    </source>
</evidence>
<dbReference type="Pfam" id="PF00005">
    <property type="entry name" value="ABC_tran"/>
    <property type="match status" value="2"/>
</dbReference>
<evidence type="ECO:0000313" key="7">
    <source>
        <dbReference type="EMBL" id="RKS91062.1"/>
    </source>
</evidence>
<evidence type="ECO:0000259" key="5">
    <source>
        <dbReference type="PROSITE" id="PS50893"/>
    </source>
</evidence>
<evidence type="ECO:0000313" key="8">
    <source>
        <dbReference type="Proteomes" id="UP000275727"/>
    </source>
</evidence>
<dbReference type="PROSITE" id="PS00211">
    <property type="entry name" value="ABC_TRANSPORTER_1"/>
    <property type="match status" value="2"/>
</dbReference>
<dbReference type="Pfam" id="PF08352">
    <property type="entry name" value="oligo_HPY"/>
    <property type="match status" value="1"/>
</dbReference>
<dbReference type="InterPro" id="IPR017871">
    <property type="entry name" value="ABC_transporter-like_CS"/>
</dbReference>
<dbReference type="SUPFAM" id="SSF52540">
    <property type="entry name" value="P-loop containing nucleoside triphosphate hydrolases"/>
    <property type="match status" value="2"/>
</dbReference>
<dbReference type="GO" id="GO:0015833">
    <property type="term" value="P:peptide transport"/>
    <property type="evidence" value="ECO:0007669"/>
    <property type="project" value="InterPro"/>
</dbReference>
<dbReference type="GO" id="GO:0005524">
    <property type="term" value="F:ATP binding"/>
    <property type="evidence" value="ECO:0007669"/>
    <property type="project" value="UniProtKB-KW"/>
</dbReference>
<dbReference type="SMART" id="SM00382">
    <property type="entry name" value="AAA"/>
    <property type="match status" value="2"/>
</dbReference>
<gene>
    <name evidence="7" type="ORF">DFR51_0610</name>
    <name evidence="6" type="ORF">SmB9_16410</name>
</gene>
<protein>
    <submittedName>
        <fullName evidence="6">Peptide ABC transporter ATP-binding protein</fullName>
    </submittedName>
    <submittedName>
        <fullName evidence="7">Peptide/nickel transport system ATP-binding protein</fullName>
    </submittedName>
</protein>
<sequence length="585" mass="63338">MSPSSSTPVLAVEGLTIAAKGGSAIVQNLGFSLKSGEIGALVGESGSGKTTVGRAILRLLSPALSVTAGSIRFEGHDLVQADAGIMRNLRGRRIGAVFQEPMVSLNPSLTVGRQMMEALLLHEAISRREARARCLDMLERVRISDPLRCFNDYPGKFSGGMRQRFMLASVLSTRPSLLIADEPTTALDAIIRKEIMDQMVELVRELGTTVLLISHDLAMLSQYSDTTTVLKGGQIVEHGDTRDILLRPRTAYMREFVAALPKRPASGFTEAAEEELVSVANLDVTFRTKPTAPFAKGGTVRAVQDVSFDVRRGEVVAVVGESGSGKTTLGRTLAGLNSATSGTLDGPCFIDSQTKAVPRIQMVFQDSHSSLDPQMTLESIVAEPLRQDRSLTNAERLARARGALEEVGLPASFCKRYVHELSGGQRQRVGIARAVVSHPALVVADEPVSALDVSVQRQVLDLLAQMRSTYGLSYLFISHDLSVVEEIADRVLVMYRGRLVEAGPRESIFERPRHPYTRRLLEATPRIFHASDDTYELAIPSTEFSDAPDGFIYYEPGSANGGGLAQMVQIDQGHQVLCTPVAGLN</sequence>
<dbReference type="PROSITE" id="PS50893">
    <property type="entry name" value="ABC_TRANSPORTER_2"/>
    <property type="match status" value="2"/>
</dbReference>
<proteinExistence type="predicted"/>
<accession>A0AAD1D539</accession>
<dbReference type="CDD" id="cd03257">
    <property type="entry name" value="ABC_NikE_OppD_transporters"/>
    <property type="match status" value="2"/>
</dbReference>
<dbReference type="RefSeq" id="WP_121047554.1">
    <property type="nucleotide sequence ID" value="NZ_AP018711.1"/>
</dbReference>
<dbReference type="InterPro" id="IPR027417">
    <property type="entry name" value="P-loop_NTPase"/>
</dbReference>
<evidence type="ECO:0000256" key="4">
    <source>
        <dbReference type="ARBA" id="ARBA00022840"/>
    </source>
</evidence>
<evidence type="ECO:0000313" key="6">
    <source>
        <dbReference type="EMBL" id="BBE33983.1"/>
    </source>
</evidence>
<dbReference type="Gene3D" id="3.40.50.300">
    <property type="entry name" value="P-loop containing nucleotide triphosphate hydrolases"/>
    <property type="match status" value="2"/>
</dbReference>
<dbReference type="InterPro" id="IPR050319">
    <property type="entry name" value="ABC_transp_ATP-bind"/>
</dbReference>
<evidence type="ECO:0000256" key="1">
    <source>
        <dbReference type="ARBA" id="ARBA00004417"/>
    </source>
</evidence>
<dbReference type="Proteomes" id="UP000275727">
    <property type="component" value="Chromosome"/>
</dbReference>
<keyword evidence="3" id="KW-0547">Nucleotide-binding</keyword>
<dbReference type="InterPro" id="IPR003593">
    <property type="entry name" value="AAA+_ATPase"/>
</dbReference>
<dbReference type="Proteomes" id="UP000276029">
    <property type="component" value="Unassembled WGS sequence"/>
</dbReference>
<reference evidence="7 9" key="2">
    <citation type="submission" date="2018-10" db="EMBL/GenBank/DDBJ databases">
        <title>Genomic Encyclopedia of Type Strains, Phase IV (KMG-IV): sequencing the most valuable type-strain genomes for metagenomic binning, comparative biology and taxonomic classification.</title>
        <authorList>
            <person name="Goeker M."/>
        </authorList>
    </citation>
    <scope>NUCLEOTIDE SEQUENCE [LARGE SCALE GENOMIC DNA]</scope>
    <source>
        <strain evidence="7 9">DSM 19791</strain>
    </source>
</reference>
<keyword evidence="4 6" id="KW-0067">ATP-binding</keyword>
<dbReference type="KEGG" id="smic:SmB9_16410"/>
<dbReference type="PANTHER" id="PTHR43776:SF8">
    <property type="entry name" value="ABC TRANSPORTER, ATP-BINDING PROTEIN"/>
    <property type="match status" value="1"/>
</dbReference>
<dbReference type="NCBIfam" id="NF008453">
    <property type="entry name" value="PRK11308.1"/>
    <property type="match status" value="2"/>
</dbReference>
<dbReference type="GO" id="GO:0055085">
    <property type="term" value="P:transmembrane transport"/>
    <property type="evidence" value="ECO:0007669"/>
    <property type="project" value="UniProtKB-ARBA"/>
</dbReference>
<dbReference type="InterPro" id="IPR013563">
    <property type="entry name" value="Oligopep_ABC_C"/>
</dbReference>
<dbReference type="EMBL" id="RBWX01000007">
    <property type="protein sequence ID" value="RKS91062.1"/>
    <property type="molecule type" value="Genomic_DNA"/>
</dbReference>
<dbReference type="GO" id="GO:0005886">
    <property type="term" value="C:plasma membrane"/>
    <property type="evidence" value="ECO:0007669"/>
    <property type="project" value="UniProtKB-SubCell"/>
</dbReference>
<dbReference type="InterPro" id="IPR003439">
    <property type="entry name" value="ABC_transporter-like_ATP-bd"/>
</dbReference>
<reference evidence="6 8" key="1">
    <citation type="submission" date="2018-06" db="EMBL/GenBank/DDBJ databases">
        <title>Complete Genome Sequence of the Microcystin-Degrading Bacterium Sphingosinicella microcystinivorans Strain B-9.</title>
        <authorList>
            <person name="Jin H."/>
            <person name="Nishizawa T."/>
            <person name="Guo Y."/>
            <person name="Nishizawa A."/>
            <person name="Park H."/>
            <person name="Kato H."/>
            <person name="Tsuji K."/>
            <person name="Harada K."/>
        </authorList>
    </citation>
    <scope>NUCLEOTIDE SEQUENCE [LARGE SCALE GENOMIC DNA]</scope>
    <source>
        <strain evidence="6 8">B9</strain>
    </source>
</reference>
<comment type="subcellular location">
    <subcellularLocation>
        <location evidence="1">Cell inner membrane</location>
        <topology evidence="1">Peripheral membrane protein</topology>
    </subcellularLocation>
</comment>
<dbReference type="GO" id="GO:0016887">
    <property type="term" value="F:ATP hydrolysis activity"/>
    <property type="evidence" value="ECO:0007669"/>
    <property type="project" value="InterPro"/>
</dbReference>
<dbReference type="EMBL" id="AP018711">
    <property type="protein sequence ID" value="BBE33983.1"/>
    <property type="molecule type" value="Genomic_DNA"/>
</dbReference>
<dbReference type="AlphaFoldDB" id="A0AAD1D539"/>
<keyword evidence="2" id="KW-0813">Transport</keyword>
<evidence type="ECO:0000256" key="2">
    <source>
        <dbReference type="ARBA" id="ARBA00022448"/>
    </source>
</evidence>
<feature type="domain" description="ABC transporter" evidence="5">
    <location>
        <begin position="10"/>
        <end position="257"/>
    </location>
</feature>